<sequence length="320" mass="34998">MSPDAMDTQSPTDTSSPPNAKPKPTRHRLNGAGIAILEDQWKAHPGEMPSLAVRKALTDRIKRTPDNDFYKVLNTTDWFKRRIQKSGQPASPIQPVIPFIDPRFPSLVPSTLESLNSMLKELQNPSPELIKVWANLLAVTGATYQDVVGYVLARARVDRSDRLPTPADTVTPEPSVSPNSPTQPPLPTPAYGNVTVKKDSTQSPVLPPVTIRPPQYQGQSQYQGQAPFRVERQSHQELQFSHYRSSPTSPTSPMSPDGAGIAHGQRLRPALKAIFQGVANAVARPATPPDVLPSNAAEFSAMFAPYEKQLLQLGHTLENS</sequence>
<dbReference type="HOGENOM" id="CLU_868908_0_0_1"/>
<dbReference type="EMBL" id="KL142380">
    <property type="protein sequence ID" value="KDR75529.1"/>
    <property type="molecule type" value="Genomic_DNA"/>
</dbReference>
<dbReference type="AlphaFoldDB" id="A0A067T6J5"/>
<dbReference type="Proteomes" id="UP000027222">
    <property type="component" value="Unassembled WGS sequence"/>
</dbReference>
<gene>
    <name evidence="2" type="ORF">GALMADRAFT_485618</name>
</gene>
<protein>
    <submittedName>
        <fullName evidence="2">Uncharacterized protein</fullName>
    </submittedName>
</protein>
<feature type="region of interest" description="Disordered" evidence="1">
    <location>
        <begin position="1"/>
        <end position="27"/>
    </location>
</feature>
<reference evidence="3" key="1">
    <citation type="journal article" date="2014" name="Proc. Natl. Acad. Sci. U.S.A.">
        <title>Extensive sampling of basidiomycete genomes demonstrates inadequacy of the white-rot/brown-rot paradigm for wood decay fungi.</title>
        <authorList>
            <person name="Riley R."/>
            <person name="Salamov A.A."/>
            <person name="Brown D.W."/>
            <person name="Nagy L.G."/>
            <person name="Floudas D."/>
            <person name="Held B.W."/>
            <person name="Levasseur A."/>
            <person name="Lombard V."/>
            <person name="Morin E."/>
            <person name="Otillar R."/>
            <person name="Lindquist E.A."/>
            <person name="Sun H."/>
            <person name="LaButti K.M."/>
            <person name="Schmutz J."/>
            <person name="Jabbour D."/>
            <person name="Luo H."/>
            <person name="Baker S.E."/>
            <person name="Pisabarro A.G."/>
            <person name="Walton J.D."/>
            <person name="Blanchette R.A."/>
            <person name="Henrissat B."/>
            <person name="Martin F."/>
            <person name="Cullen D."/>
            <person name="Hibbett D.S."/>
            <person name="Grigoriev I.V."/>
        </authorList>
    </citation>
    <scope>NUCLEOTIDE SEQUENCE [LARGE SCALE GENOMIC DNA]</scope>
    <source>
        <strain evidence="3">CBS 339.88</strain>
    </source>
</reference>
<name>A0A067T6J5_GALM3</name>
<organism evidence="2 3">
    <name type="scientific">Galerina marginata (strain CBS 339.88)</name>
    <dbReference type="NCBI Taxonomy" id="685588"/>
    <lineage>
        <taxon>Eukaryota</taxon>
        <taxon>Fungi</taxon>
        <taxon>Dikarya</taxon>
        <taxon>Basidiomycota</taxon>
        <taxon>Agaricomycotina</taxon>
        <taxon>Agaricomycetes</taxon>
        <taxon>Agaricomycetidae</taxon>
        <taxon>Agaricales</taxon>
        <taxon>Agaricineae</taxon>
        <taxon>Strophariaceae</taxon>
        <taxon>Galerina</taxon>
    </lineage>
</organism>
<feature type="compositionally biased region" description="Polar residues" evidence="1">
    <location>
        <begin position="7"/>
        <end position="18"/>
    </location>
</feature>
<evidence type="ECO:0000313" key="2">
    <source>
        <dbReference type="EMBL" id="KDR75529.1"/>
    </source>
</evidence>
<dbReference type="OrthoDB" id="2646043at2759"/>
<proteinExistence type="predicted"/>
<keyword evidence="3" id="KW-1185">Reference proteome</keyword>
<evidence type="ECO:0000256" key="1">
    <source>
        <dbReference type="SAM" id="MobiDB-lite"/>
    </source>
</evidence>
<accession>A0A067T6J5</accession>
<evidence type="ECO:0000313" key="3">
    <source>
        <dbReference type="Proteomes" id="UP000027222"/>
    </source>
</evidence>
<feature type="region of interest" description="Disordered" evidence="1">
    <location>
        <begin position="162"/>
        <end position="208"/>
    </location>
</feature>